<accession>A0A0G0FN25</accession>
<evidence type="ECO:0000313" key="2">
    <source>
        <dbReference type="EMBL" id="KKP88825.1"/>
    </source>
</evidence>
<sequence length="94" mass="10609">MARKRKYTKHNDKGWAKKFDWTVDPQTSREIFAIIFFIVGILSALALFNLGGEFGNSTIELIISFFGISGFIVPLIFVFLLGAGQSELDFLNIF</sequence>
<evidence type="ECO:0000256" key="1">
    <source>
        <dbReference type="SAM" id="Phobius"/>
    </source>
</evidence>
<dbReference type="EMBL" id="LBRB01000007">
    <property type="protein sequence ID" value="KKP88825.1"/>
    <property type="molecule type" value="Genomic_DNA"/>
</dbReference>
<reference evidence="2 3" key="1">
    <citation type="journal article" date="2015" name="Nature">
        <title>rRNA introns, odd ribosomes, and small enigmatic genomes across a large radiation of phyla.</title>
        <authorList>
            <person name="Brown C.T."/>
            <person name="Hug L.A."/>
            <person name="Thomas B.C."/>
            <person name="Sharon I."/>
            <person name="Castelle C.J."/>
            <person name="Singh A."/>
            <person name="Wilkins M.J."/>
            <person name="Williams K.H."/>
            <person name="Banfield J.F."/>
        </authorList>
    </citation>
    <scope>NUCLEOTIDE SEQUENCE [LARGE SCALE GENOMIC DNA]</scope>
</reference>
<dbReference type="STRING" id="1618333.UR93_C0007G0007"/>
<feature type="transmembrane region" description="Helical" evidence="1">
    <location>
        <begin position="62"/>
        <end position="83"/>
    </location>
</feature>
<proteinExistence type="predicted"/>
<keyword evidence="1" id="KW-1133">Transmembrane helix</keyword>
<feature type="transmembrane region" description="Helical" evidence="1">
    <location>
        <begin position="31"/>
        <end position="50"/>
    </location>
</feature>
<dbReference type="Proteomes" id="UP000034316">
    <property type="component" value="Unassembled WGS sequence"/>
</dbReference>
<keyword evidence="1" id="KW-0472">Membrane</keyword>
<evidence type="ECO:0000313" key="3">
    <source>
        <dbReference type="Proteomes" id="UP000034316"/>
    </source>
</evidence>
<dbReference type="AlphaFoldDB" id="A0A0G0FN25"/>
<name>A0A0G0FN25_9BACT</name>
<protein>
    <submittedName>
        <fullName evidence="2">Uncharacterized protein</fullName>
    </submittedName>
</protein>
<organism evidence="2 3">
    <name type="scientific">Berkelbacteria bacterium GW2011_GWA2_35_9</name>
    <dbReference type="NCBI Taxonomy" id="1618333"/>
    <lineage>
        <taxon>Bacteria</taxon>
        <taxon>Candidatus Berkelbacteria</taxon>
    </lineage>
</organism>
<keyword evidence="1" id="KW-0812">Transmembrane</keyword>
<comment type="caution">
    <text evidence="2">The sequence shown here is derived from an EMBL/GenBank/DDBJ whole genome shotgun (WGS) entry which is preliminary data.</text>
</comment>
<gene>
    <name evidence="2" type="ORF">UR93_C0007G0007</name>
</gene>